<reference evidence="1 2" key="1">
    <citation type="submission" date="2021-02" db="EMBL/GenBank/DDBJ databases">
        <title>Bacillus sp. RD4P76, an endophyte from a halophyte.</title>
        <authorList>
            <person name="Sun J.-Q."/>
        </authorList>
    </citation>
    <scope>NUCLEOTIDE SEQUENCE [LARGE SCALE GENOMIC DNA]</scope>
    <source>
        <strain evidence="1 2">RD4P76</strain>
    </source>
</reference>
<gene>
    <name evidence="1" type="ORF">JR050_19375</name>
</gene>
<proteinExistence type="predicted"/>
<dbReference type="Gene3D" id="3.10.450.40">
    <property type="match status" value="2"/>
</dbReference>
<dbReference type="InterPro" id="IPR046350">
    <property type="entry name" value="Cystatin_sf"/>
</dbReference>
<keyword evidence="2" id="KW-1185">Reference proteome</keyword>
<dbReference type="EMBL" id="JAFELM010000045">
    <property type="protein sequence ID" value="MBM6619827.1"/>
    <property type="molecule type" value="Genomic_DNA"/>
</dbReference>
<name>A0ABS2DN97_9BACI</name>
<dbReference type="SUPFAM" id="SSF54403">
    <property type="entry name" value="Cystatin/monellin"/>
    <property type="match status" value="2"/>
</dbReference>
<sequence length="156" mass="18317">MKKWIFLGIILFGVFIWFGVHTYQNAFEYRYKQSSKAIEQAKEEVPNIEILDVTYFNGNESYTIVHGKIDGEEHIVCVPNNKKLDIIEVNPEKGITAQEAIGIVKDERNPLEIKAVNLGIEQNIPIWEIIYLDEQNRYSYYYVTFKDGQFIKRYTL</sequence>
<dbReference type="Proteomes" id="UP001518925">
    <property type="component" value="Unassembled WGS sequence"/>
</dbReference>
<dbReference type="RefSeq" id="WP_204205308.1">
    <property type="nucleotide sequence ID" value="NZ_JAFELM010000045.1"/>
</dbReference>
<protein>
    <submittedName>
        <fullName evidence="1">Peptidase M4</fullName>
    </submittedName>
</protein>
<evidence type="ECO:0000313" key="1">
    <source>
        <dbReference type="EMBL" id="MBM6619827.1"/>
    </source>
</evidence>
<evidence type="ECO:0000313" key="2">
    <source>
        <dbReference type="Proteomes" id="UP001518925"/>
    </source>
</evidence>
<organism evidence="1 2">
    <name type="scientific">Bacillus suaedaesalsae</name>
    <dbReference type="NCBI Taxonomy" id="2810349"/>
    <lineage>
        <taxon>Bacteria</taxon>
        <taxon>Bacillati</taxon>
        <taxon>Bacillota</taxon>
        <taxon>Bacilli</taxon>
        <taxon>Bacillales</taxon>
        <taxon>Bacillaceae</taxon>
        <taxon>Bacillus</taxon>
    </lineage>
</organism>
<accession>A0ABS2DN97</accession>
<comment type="caution">
    <text evidence="1">The sequence shown here is derived from an EMBL/GenBank/DDBJ whole genome shotgun (WGS) entry which is preliminary data.</text>
</comment>